<name>A0A1F6Y6E5_9BACT</name>
<evidence type="ECO:0000256" key="4">
    <source>
        <dbReference type="ARBA" id="ARBA00022746"/>
    </source>
</evidence>
<dbReference type="GO" id="GO:0045436">
    <property type="term" value="F:lycopene beta cyclase activity"/>
    <property type="evidence" value="ECO:0007669"/>
    <property type="project" value="UniProtKB-ARBA"/>
</dbReference>
<feature type="transmembrane region" description="Helical" evidence="8">
    <location>
        <begin position="31"/>
        <end position="52"/>
    </location>
</feature>
<evidence type="ECO:0000256" key="8">
    <source>
        <dbReference type="SAM" id="Phobius"/>
    </source>
</evidence>
<keyword evidence="7" id="KW-0413">Isomerase</keyword>
<dbReference type="Proteomes" id="UP000178645">
    <property type="component" value="Unassembled WGS sequence"/>
</dbReference>
<evidence type="ECO:0000256" key="1">
    <source>
        <dbReference type="ARBA" id="ARBA00004141"/>
    </source>
</evidence>
<evidence type="ECO:0000256" key="2">
    <source>
        <dbReference type="ARBA" id="ARBA00004829"/>
    </source>
</evidence>
<keyword evidence="6 8" id="KW-0472">Membrane</keyword>
<dbReference type="GO" id="GO:0016117">
    <property type="term" value="P:carotenoid biosynthetic process"/>
    <property type="evidence" value="ECO:0007669"/>
    <property type="project" value="UniProtKB-KW"/>
</dbReference>
<feature type="transmembrane region" description="Helical" evidence="8">
    <location>
        <begin position="72"/>
        <end position="89"/>
    </location>
</feature>
<evidence type="ECO:0000256" key="5">
    <source>
        <dbReference type="ARBA" id="ARBA00022989"/>
    </source>
</evidence>
<evidence type="ECO:0000256" key="3">
    <source>
        <dbReference type="ARBA" id="ARBA00022692"/>
    </source>
</evidence>
<comment type="subcellular location">
    <subcellularLocation>
        <location evidence="1">Membrane</location>
        <topology evidence="1">Multi-pass membrane protein</topology>
    </subcellularLocation>
</comment>
<keyword evidence="3 8" id="KW-0812">Transmembrane</keyword>
<keyword evidence="4" id="KW-0125">Carotenoid biosynthesis</keyword>
<organism evidence="9 10">
    <name type="scientific">Candidatus Nomurabacteria bacterium RIFCSPLOWO2_12_FULL_44_11</name>
    <dbReference type="NCBI Taxonomy" id="1801796"/>
    <lineage>
        <taxon>Bacteria</taxon>
        <taxon>Candidatus Nomuraibacteriota</taxon>
    </lineage>
</organism>
<dbReference type="GO" id="GO:0016020">
    <property type="term" value="C:membrane"/>
    <property type="evidence" value="ECO:0007669"/>
    <property type="project" value="UniProtKB-SubCell"/>
</dbReference>
<evidence type="ECO:0000313" key="9">
    <source>
        <dbReference type="EMBL" id="OGJ01928.1"/>
    </source>
</evidence>
<evidence type="ECO:0000256" key="6">
    <source>
        <dbReference type="ARBA" id="ARBA00023136"/>
    </source>
</evidence>
<keyword evidence="5 8" id="KW-1133">Transmembrane helix</keyword>
<dbReference type="AlphaFoldDB" id="A0A1F6Y6E5"/>
<gene>
    <name evidence="9" type="ORF">A3G53_01415</name>
</gene>
<proteinExistence type="predicted"/>
<dbReference type="InterPro" id="IPR017825">
    <property type="entry name" value="Lycopene_cyclase_dom"/>
</dbReference>
<reference evidence="9 10" key="1">
    <citation type="journal article" date="2016" name="Nat. Commun.">
        <title>Thousands of microbial genomes shed light on interconnected biogeochemical processes in an aquifer system.</title>
        <authorList>
            <person name="Anantharaman K."/>
            <person name="Brown C.T."/>
            <person name="Hug L.A."/>
            <person name="Sharon I."/>
            <person name="Castelle C.J."/>
            <person name="Probst A.J."/>
            <person name="Thomas B.C."/>
            <person name="Singh A."/>
            <person name="Wilkins M.J."/>
            <person name="Karaoz U."/>
            <person name="Brodie E.L."/>
            <person name="Williams K.H."/>
            <person name="Hubbard S.S."/>
            <person name="Banfield J.F."/>
        </authorList>
    </citation>
    <scope>NUCLEOTIDE SEQUENCE [LARGE SCALE GENOMIC DNA]</scope>
</reference>
<dbReference type="EMBL" id="MFVU01000015">
    <property type="protein sequence ID" value="OGJ01928.1"/>
    <property type="molecule type" value="Genomic_DNA"/>
</dbReference>
<comment type="pathway">
    <text evidence="2">Carotenoid biosynthesis.</text>
</comment>
<dbReference type="GO" id="GO:0016872">
    <property type="term" value="F:intramolecular lyase activity"/>
    <property type="evidence" value="ECO:0007669"/>
    <property type="project" value="InterPro"/>
</dbReference>
<evidence type="ECO:0000313" key="10">
    <source>
        <dbReference type="Proteomes" id="UP000178645"/>
    </source>
</evidence>
<evidence type="ECO:0000256" key="7">
    <source>
        <dbReference type="ARBA" id="ARBA00023235"/>
    </source>
</evidence>
<evidence type="ECO:0008006" key="11">
    <source>
        <dbReference type="Google" id="ProtNLM"/>
    </source>
</evidence>
<sequence>MILIIFFVFTLLLEKTHKIHLYHNRKERSEIVGLFFVIGVIWDTFAIWRSHWYFPGGGTLGIKIGLMPLEEYLFILIIPYFIITLYKVLDSKFKKK</sequence>
<protein>
    <recommendedName>
        <fullName evidence="11">Lycopene cyclase domain-containing protein</fullName>
    </recommendedName>
</protein>
<comment type="caution">
    <text evidence="9">The sequence shown here is derived from an EMBL/GenBank/DDBJ whole genome shotgun (WGS) entry which is preliminary data.</text>
</comment>
<accession>A0A1F6Y6E5</accession>
<dbReference type="NCBIfam" id="TIGR03462">
    <property type="entry name" value="CarR_dom_SF"/>
    <property type="match status" value="1"/>
</dbReference>